<dbReference type="AlphaFoldDB" id="A0A0K8V633"/>
<protein>
    <submittedName>
        <fullName evidence="1">Uncharacterized protein</fullName>
    </submittedName>
</protein>
<proteinExistence type="predicted"/>
<accession>A0A0K8V633</accession>
<evidence type="ECO:0000313" key="1">
    <source>
        <dbReference type="EMBL" id="JAI34321.1"/>
    </source>
</evidence>
<dbReference type="EMBL" id="GDHF01017993">
    <property type="protein sequence ID" value="JAI34321.1"/>
    <property type="molecule type" value="Transcribed_RNA"/>
</dbReference>
<reference evidence="1" key="1">
    <citation type="submission" date="2015-06" db="EMBL/GenBank/DDBJ databases">
        <authorList>
            <person name="Hoefler B.C."/>
            <person name="Straight P.D."/>
        </authorList>
    </citation>
    <scope>NUCLEOTIDE SEQUENCE</scope>
</reference>
<organism evidence="1">
    <name type="scientific">Bactrocera latifrons</name>
    <name type="common">Malaysian fruit fly</name>
    <name type="synonym">Chaetodacus latifrons</name>
    <dbReference type="NCBI Taxonomy" id="174628"/>
    <lineage>
        <taxon>Eukaryota</taxon>
        <taxon>Metazoa</taxon>
        <taxon>Ecdysozoa</taxon>
        <taxon>Arthropoda</taxon>
        <taxon>Hexapoda</taxon>
        <taxon>Insecta</taxon>
        <taxon>Pterygota</taxon>
        <taxon>Neoptera</taxon>
        <taxon>Endopterygota</taxon>
        <taxon>Diptera</taxon>
        <taxon>Brachycera</taxon>
        <taxon>Muscomorpha</taxon>
        <taxon>Tephritoidea</taxon>
        <taxon>Tephritidae</taxon>
        <taxon>Bactrocera</taxon>
        <taxon>Bactrocera</taxon>
    </lineage>
</organism>
<gene>
    <name evidence="1" type="ORF">c0_g1_i2</name>
</gene>
<feature type="non-terminal residue" evidence="1">
    <location>
        <position position="1"/>
    </location>
</feature>
<name>A0A0K8V633_BACLA</name>
<sequence length="142" mass="15966">HTREKNMKFTIVCTVLALAFSANMLSISGYKLQGPLFGIAQSQPQPQVSLEKEVQILAEKAPVAENHSAPVELESEAENEREEAVVLTDSEFVHEAINTEPEAEFEKPNIAVEPSFLDKAPQPNILDPYRRLYETIFEKKIQ</sequence>